<reference evidence="2" key="1">
    <citation type="submission" date="2006-10" db="EMBL/GenBank/DDBJ databases">
        <authorList>
            <person name="Amadeo P."/>
            <person name="Zhao Q."/>
            <person name="Wortman J."/>
            <person name="Fraser-Liggett C."/>
            <person name="Carlton J."/>
        </authorList>
    </citation>
    <scope>NUCLEOTIDE SEQUENCE</scope>
    <source>
        <strain evidence="2">G3</strain>
    </source>
</reference>
<evidence type="ECO:0000313" key="3">
    <source>
        <dbReference type="Proteomes" id="UP000001542"/>
    </source>
</evidence>
<dbReference type="VEuPathDB" id="TrichDB:TVAG_018880"/>
<reference evidence="2" key="2">
    <citation type="journal article" date="2007" name="Science">
        <title>Draft genome sequence of the sexually transmitted pathogen Trichomonas vaginalis.</title>
        <authorList>
            <person name="Carlton J.M."/>
            <person name="Hirt R.P."/>
            <person name="Silva J.C."/>
            <person name="Delcher A.L."/>
            <person name="Schatz M."/>
            <person name="Zhao Q."/>
            <person name="Wortman J.R."/>
            <person name="Bidwell S.L."/>
            <person name="Alsmark U.C.M."/>
            <person name="Besteiro S."/>
            <person name="Sicheritz-Ponten T."/>
            <person name="Noel C.J."/>
            <person name="Dacks J.B."/>
            <person name="Foster P.G."/>
            <person name="Simillion C."/>
            <person name="Van de Peer Y."/>
            <person name="Miranda-Saavedra D."/>
            <person name="Barton G.J."/>
            <person name="Westrop G.D."/>
            <person name="Mueller S."/>
            <person name="Dessi D."/>
            <person name="Fiori P.L."/>
            <person name="Ren Q."/>
            <person name="Paulsen I."/>
            <person name="Zhang H."/>
            <person name="Bastida-Corcuera F.D."/>
            <person name="Simoes-Barbosa A."/>
            <person name="Brown M.T."/>
            <person name="Hayes R.D."/>
            <person name="Mukherjee M."/>
            <person name="Okumura C.Y."/>
            <person name="Schneider R."/>
            <person name="Smith A.J."/>
            <person name="Vanacova S."/>
            <person name="Villalvazo M."/>
            <person name="Haas B.J."/>
            <person name="Pertea M."/>
            <person name="Feldblyum T.V."/>
            <person name="Utterback T.R."/>
            <person name="Shu C.L."/>
            <person name="Osoegawa K."/>
            <person name="de Jong P.J."/>
            <person name="Hrdy I."/>
            <person name="Horvathova L."/>
            <person name="Zubacova Z."/>
            <person name="Dolezal P."/>
            <person name="Malik S.B."/>
            <person name="Logsdon J.M. Jr."/>
            <person name="Henze K."/>
            <person name="Gupta A."/>
            <person name="Wang C.C."/>
            <person name="Dunne R.L."/>
            <person name="Upcroft J.A."/>
            <person name="Upcroft P."/>
            <person name="White O."/>
            <person name="Salzberg S.L."/>
            <person name="Tang P."/>
            <person name="Chiu C.-H."/>
            <person name="Lee Y.-S."/>
            <person name="Embley T.M."/>
            <person name="Coombs G.H."/>
            <person name="Mottram J.C."/>
            <person name="Tachezy J."/>
            <person name="Fraser-Liggett C.M."/>
            <person name="Johnson P.J."/>
        </authorList>
    </citation>
    <scope>NUCLEOTIDE SEQUENCE [LARGE SCALE GENOMIC DNA]</scope>
    <source>
        <strain evidence="2">G3</strain>
    </source>
</reference>
<dbReference type="EMBL" id="DS117102">
    <property type="protein sequence ID" value="EAX81945.1"/>
    <property type="molecule type" value="Genomic_DNA"/>
</dbReference>
<dbReference type="Proteomes" id="UP000001542">
    <property type="component" value="Unassembled WGS sequence"/>
</dbReference>
<dbReference type="VEuPathDB" id="TrichDB:TVAGG3_0186960"/>
<dbReference type="RefSeq" id="XP_001294875.1">
    <property type="nucleotide sequence ID" value="XM_001294874.1"/>
</dbReference>
<accession>A2GLM2</accession>
<keyword evidence="3" id="KW-1185">Reference proteome</keyword>
<name>A2GLM2_TRIV3</name>
<dbReference type="PROSITE" id="PS50096">
    <property type="entry name" value="IQ"/>
    <property type="match status" value="1"/>
</dbReference>
<proteinExistence type="predicted"/>
<gene>
    <name evidence="2" type="ORF">TVAG_018880</name>
</gene>
<feature type="region of interest" description="Disordered" evidence="1">
    <location>
        <begin position="107"/>
        <end position="132"/>
    </location>
</feature>
<evidence type="ECO:0000256" key="1">
    <source>
        <dbReference type="SAM" id="MobiDB-lite"/>
    </source>
</evidence>
<protein>
    <submittedName>
        <fullName evidence="2">IQ calmodulin-binding motif family protein</fullName>
    </submittedName>
</protein>
<organism evidence="2 3">
    <name type="scientific">Trichomonas vaginalis (strain ATCC PRA-98 / G3)</name>
    <dbReference type="NCBI Taxonomy" id="412133"/>
    <lineage>
        <taxon>Eukaryota</taxon>
        <taxon>Metamonada</taxon>
        <taxon>Parabasalia</taxon>
        <taxon>Trichomonadida</taxon>
        <taxon>Trichomonadidae</taxon>
        <taxon>Trichomonas</taxon>
    </lineage>
</organism>
<feature type="non-terminal residue" evidence="2">
    <location>
        <position position="466"/>
    </location>
</feature>
<evidence type="ECO:0000313" key="2">
    <source>
        <dbReference type="EMBL" id="EAX81945.1"/>
    </source>
</evidence>
<dbReference type="InParanoid" id="A2GLM2"/>
<dbReference type="AlphaFoldDB" id="A2GLM2"/>
<dbReference type="KEGG" id="tva:4739573"/>
<sequence length="466" mass="54252">MENELYDARSIWAVIRLQAIFRGKKYREKVAMMDRENACALKIQTCFRQFRQKVKILHCREIVAMRVITKFIHDYKARKLSEKQYQNLVSFDHILFYYPSASRNLKSGDLPSPKKSLRNTTEFPRPKSSKTSAKREIIAKGYAVDLKSAVKDARKQANKSKPQKRNIIIELPPPWHDENPAKISTTQKDEMLYEQKSNFAWAKSELLPRFLYICDQYLEMCDDLIARNDKYMKRIVQYPSIITIPRSSKPTFMKSAHEIVPFPEKGLYFVASLTSAAFIELENFTHDHLCHLTDIQTNAPLLDVAIQPFSGQVFGIDSRWKLHIFELGISIFERQLEVPIKIPDSRKFIFFDKIGMLWINLLSQGGNLICCDPITLTPTIQFTRETLFSVEYQLVKLLTITPLSYNNNATGFACTFVDSSDVFIFSNDFSNHRVLKHPNMKGMVRVSRFDTRIFVWSTDKIIYVYE</sequence>